<dbReference type="AlphaFoldDB" id="A0A1B7P720"/>
<comment type="caution">
    <text evidence="2">The sequence shown here is derived from an EMBL/GenBank/DDBJ whole genome shotgun (WGS) entry which is preliminary data.</text>
</comment>
<evidence type="ECO:0000313" key="3">
    <source>
        <dbReference type="Proteomes" id="UP000091918"/>
    </source>
</evidence>
<organism evidence="2 3">
    <name type="scientific">Emergomyces africanus</name>
    <dbReference type="NCBI Taxonomy" id="1955775"/>
    <lineage>
        <taxon>Eukaryota</taxon>
        <taxon>Fungi</taxon>
        <taxon>Dikarya</taxon>
        <taxon>Ascomycota</taxon>
        <taxon>Pezizomycotina</taxon>
        <taxon>Eurotiomycetes</taxon>
        <taxon>Eurotiomycetidae</taxon>
        <taxon>Onygenales</taxon>
        <taxon>Ajellomycetaceae</taxon>
        <taxon>Emergomyces</taxon>
    </lineage>
</organism>
<name>A0A1B7P720_9EURO</name>
<evidence type="ECO:0000256" key="1">
    <source>
        <dbReference type="SAM" id="MobiDB-lite"/>
    </source>
</evidence>
<feature type="region of interest" description="Disordered" evidence="1">
    <location>
        <begin position="41"/>
        <end position="81"/>
    </location>
</feature>
<gene>
    <name evidence="2" type="ORF">ACJ72_00858</name>
</gene>
<proteinExistence type="predicted"/>
<reference evidence="2 3" key="1">
    <citation type="submission" date="2015-07" db="EMBL/GenBank/DDBJ databases">
        <title>Emmonsia species relationships and genome sequence.</title>
        <authorList>
            <person name="Cuomo C.A."/>
            <person name="Schwartz I.S."/>
            <person name="Kenyon C."/>
            <person name="de Hoog G.S."/>
            <person name="Govender N.P."/>
            <person name="Botha A."/>
            <person name="Moreno L."/>
            <person name="de Vries M."/>
            <person name="Munoz J.F."/>
            <person name="Stielow J.B."/>
        </authorList>
    </citation>
    <scope>NUCLEOTIDE SEQUENCE [LARGE SCALE GENOMIC DNA]</scope>
    <source>
        <strain evidence="2 3">CBS 136260</strain>
    </source>
</reference>
<evidence type="ECO:0000313" key="2">
    <source>
        <dbReference type="EMBL" id="OAX84778.1"/>
    </source>
</evidence>
<accession>A0A1B7P720</accession>
<keyword evidence="3" id="KW-1185">Reference proteome</keyword>
<feature type="compositionally biased region" description="Polar residues" evidence="1">
    <location>
        <begin position="66"/>
        <end position="81"/>
    </location>
</feature>
<sequence>MPTQRGQGNERGGGWVDKNLQKLALQNMTQQIHEENMAIEQRKQEERKYAQRQRHTPNDCGARVRQSVSLSVGRQHNRCSG</sequence>
<dbReference type="EMBL" id="LGUA01000050">
    <property type="protein sequence ID" value="OAX84778.1"/>
    <property type="molecule type" value="Genomic_DNA"/>
</dbReference>
<dbReference type="Proteomes" id="UP000091918">
    <property type="component" value="Unassembled WGS sequence"/>
</dbReference>
<protein>
    <submittedName>
        <fullName evidence="2">Uncharacterized protein</fullName>
    </submittedName>
</protein>